<sequence>MMRCRTRTGIMLRSPARVILHQEGNNVTSGVSSSSSTMSAPATPVHHGGGGGSTTTTTTTTPASSSSRLSLLDTCHRKIRLFGELVA</sequence>
<accession>A0ABD2AGP9</accession>
<protein>
    <submittedName>
        <fullName evidence="2">MOB kinase activator-like 2 isoform X1</fullName>
    </submittedName>
</protein>
<feature type="compositionally biased region" description="Low complexity" evidence="1">
    <location>
        <begin position="54"/>
        <end position="67"/>
    </location>
</feature>
<evidence type="ECO:0000313" key="3">
    <source>
        <dbReference type="Proteomes" id="UP001607303"/>
    </source>
</evidence>
<name>A0ABD2AGP9_VESMC</name>
<feature type="region of interest" description="Disordered" evidence="1">
    <location>
        <begin position="15"/>
        <end position="69"/>
    </location>
</feature>
<proteinExistence type="predicted"/>
<dbReference type="Proteomes" id="UP001607303">
    <property type="component" value="Unassembled WGS sequence"/>
</dbReference>
<gene>
    <name evidence="2" type="ORF">V1477_021285</name>
</gene>
<feature type="compositionally biased region" description="Low complexity" evidence="1">
    <location>
        <begin position="24"/>
        <end position="37"/>
    </location>
</feature>
<dbReference type="EMBL" id="JAYRBN010000119">
    <property type="protein sequence ID" value="KAL2719791.1"/>
    <property type="molecule type" value="Genomic_DNA"/>
</dbReference>
<keyword evidence="3" id="KW-1185">Reference proteome</keyword>
<dbReference type="AlphaFoldDB" id="A0ABD2AGP9"/>
<evidence type="ECO:0000256" key="1">
    <source>
        <dbReference type="SAM" id="MobiDB-lite"/>
    </source>
</evidence>
<organism evidence="2 3">
    <name type="scientific">Vespula maculifrons</name>
    <name type="common">Eastern yellow jacket</name>
    <name type="synonym">Wasp</name>
    <dbReference type="NCBI Taxonomy" id="7453"/>
    <lineage>
        <taxon>Eukaryota</taxon>
        <taxon>Metazoa</taxon>
        <taxon>Ecdysozoa</taxon>
        <taxon>Arthropoda</taxon>
        <taxon>Hexapoda</taxon>
        <taxon>Insecta</taxon>
        <taxon>Pterygota</taxon>
        <taxon>Neoptera</taxon>
        <taxon>Endopterygota</taxon>
        <taxon>Hymenoptera</taxon>
        <taxon>Apocrita</taxon>
        <taxon>Aculeata</taxon>
        <taxon>Vespoidea</taxon>
        <taxon>Vespidae</taxon>
        <taxon>Vespinae</taxon>
        <taxon>Vespula</taxon>
    </lineage>
</organism>
<reference evidence="2 3" key="1">
    <citation type="journal article" date="2024" name="Ann. Entomol. Soc. Am.">
        <title>Genomic analyses of the southern and eastern yellowjacket wasps (Hymenoptera: Vespidae) reveal evolutionary signatures of social life.</title>
        <authorList>
            <person name="Catto M.A."/>
            <person name="Caine P.B."/>
            <person name="Orr S.E."/>
            <person name="Hunt B.G."/>
            <person name="Goodisman M.A.D."/>
        </authorList>
    </citation>
    <scope>NUCLEOTIDE SEQUENCE [LARGE SCALE GENOMIC DNA]</scope>
    <source>
        <strain evidence="2">232</strain>
        <tissue evidence="2">Head and thorax</tissue>
    </source>
</reference>
<evidence type="ECO:0000313" key="2">
    <source>
        <dbReference type="EMBL" id="KAL2719791.1"/>
    </source>
</evidence>
<comment type="caution">
    <text evidence="2">The sequence shown here is derived from an EMBL/GenBank/DDBJ whole genome shotgun (WGS) entry which is preliminary data.</text>
</comment>